<dbReference type="PROSITE" id="PS50883">
    <property type="entry name" value="EAL"/>
    <property type="match status" value="1"/>
</dbReference>
<dbReference type="InterPro" id="IPR035919">
    <property type="entry name" value="EAL_sf"/>
</dbReference>
<evidence type="ECO:0000313" key="4">
    <source>
        <dbReference type="EMBL" id="MCM4079986.1"/>
    </source>
</evidence>
<gene>
    <name evidence="4" type="ORF">LXN57_20620</name>
</gene>
<feature type="transmembrane region" description="Helical" evidence="1">
    <location>
        <begin position="215"/>
        <end position="246"/>
    </location>
</feature>
<feature type="domain" description="EAL" evidence="2">
    <location>
        <begin position="577"/>
        <end position="832"/>
    </location>
</feature>
<protein>
    <submittedName>
        <fullName evidence="4">Bifunctional diguanylate cyclase/phosphodiesterase</fullName>
    </submittedName>
</protein>
<keyword evidence="1" id="KW-1133">Transmembrane helix</keyword>
<feature type="transmembrane region" description="Helical" evidence="1">
    <location>
        <begin position="109"/>
        <end position="128"/>
    </location>
</feature>
<dbReference type="Proteomes" id="UP001523216">
    <property type="component" value="Unassembled WGS sequence"/>
</dbReference>
<feature type="transmembrane region" description="Helical" evidence="1">
    <location>
        <begin position="84"/>
        <end position="103"/>
    </location>
</feature>
<evidence type="ECO:0000259" key="3">
    <source>
        <dbReference type="PROSITE" id="PS50887"/>
    </source>
</evidence>
<dbReference type="SMART" id="SM00052">
    <property type="entry name" value="EAL"/>
    <property type="match status" value="1"/>
</dbReference>
<evidence type="ECO:0000259" key="2">
    <source>
        <dbReference type="PROSITE" id="PS50883"/>
    </source>
</evidence>
<feature type="transmembrane region" description="Helical" evidence="1">
    <location>
        <begin position="140"/>
        <end position="159"/>
    </location>
</feature>
<dbReference type="SUPFAM" id="SSF141868">
    <property type="entry name" value="EAL domain-like"/>
    <property type="match status" value="1"/>
</dbReference>
<sequence>MTARPVTEAPVRRSFSDAAGLAGRSRGVRALTVTVIGSAVLLAVLGVLLPIGRPADRPMTPVVGAALAVAVIIAGQLARLRFRLGRGMVSVSWGEAAFIIGFVVAPPGWLPAATLAGALLAWALLSWWDSHRNAAELAHLAASLSLGAAGATAVTVLVAGDAAVLSTRMTIGLLAGALTYLLITFGLATLTLSLHRDATARQILLRASYAKIPMFVGNVVVGLAACHAIVDGPLWLLAFAPGLWLLQRTYRFHLRAEEERRMWESFSAATATLPGGTEAEVARAGLTAALEVFGARRVEIEVRGGDGERRYAEDGPGLDNAIAGLPGPAITRTMAVAGDPIGELTVWLSGPTLPAPRDEAAISAFGDALAGALHDASTRSRLAGLEQQITQDLTKDRLTGLLNRSTLLTDGDRLLRSFDRQRPVALLLLDINDFREVNGTLGHRHGDEVLRVVAERLTELSRAGELVARTGDDEFALLIPTVTALSDSAAQPHEQPSPLPAVLRRARELVEHLIRPMEVSGVRLAVEVAIGVAVSPAGGVDLGELVRRASLALNQAKRQQLAVSAFDPGQDAVTTDALALLAELQDALAADDQILLHLQPAVDLITAAPTGAEALVRWRHPRRGQLSPGDFVPAVEHSAELQTAFTARVLDLALEAAGSWQAVGIDVPVSVNVSARSLLDPGFPAQVAEALRRHRAPASYLVLEITESVAVSQERIVDEVLAELRDMGVQLSLDDFGTGYSSLAIVTRVPVDEIKIDRSFVDDMIESPAAEAVVRGAVELGARLGVRVVAEGVETIEQRAALIALNCPTAQGYHFCKPMPADKIVQALTALAEAAPANIRPLRADDAS</sequence>
<evidence type="ECO:0000313" key="5">
    <source>
        <dbReference type="Proteomes" id="UP001523216"/>
    </source>
</evidence>
<dbReference type="PROSITE" id="PS50887">
    <property type="entry name" value="GGDEF"/>
    <property type="match status" value="1"/>
</dbReference>
<dbReference type="Pfam" id="PF00563">
    <property type="entry name" value="EAL"/>
    <property type="match status" value="1"/>
</dbReference>
<feature type="transmembrane region" description="Helical" evidence="1">
    <location>
        <begin position="171"/>
        <end position="194"/>
    </location>
</feature>
<keyword evidence="1" id="KW-0812">Transmembrane</keyword>
<dbReference type="Gene3D" id="3.30.70.270">
    <property type="match status" value="1"/>
</dbReference>
<dbReference type="PANTHER" id="PTHR33121">
    <property type="entry name" value="CYCLIC DI-GMP PHOSPHODIESTERASE PDEF"/>
    <property type="match status" value="1"/>
</dbReference>
<dbReference type="InterPro" id="IPR001633">
    <property type="entry name" value="EAL_dom"/>
</dbReference>
<dbReference type="CDD" id="cd01949">
    <property type="entry name" value="GGDEF"/>
    <property type="match status" value="1"/>
</dbReference>
<name>A0ABT0Y1T4_9ACTN</name>
<dbReference type="Pfam" id="PF00990">
    <property type="entry name" value="GGDEF"/>
    <property type="match status" value="1"/>
</dbReference>
<proteinExistence type="predicted"/>
<dbReference type="InterPro" id="IPR050706">
    <property type="entry name" value="Cyclic-di-GMP_PDE-like"/>
</dbReference>
<dbReference type="InterPro" id="IPR043128">
    <property type="entry name" value="Rev_trsase/Diguanyl_cyclase"/>
</dbReference>
<dbReference type="InterPro" id="IPR000160">
    <property type="entry name" value="GGDEF_dom"/>
</dbReference>
<dbReference type="CDD" id="cd01948">
    <property type="entry name" value="EAL"/>
    <property type="match status" value="1"/>
</dbReference>
<dbReference type="NCBIfam" id="TIGR00254">
    <property type="entry name" value="GGDEF"/>
    <property type="match status" value="1"/>
</dbReference>
<organism evidence="4 5">
    <name type="scientific">Paractinoplanes hotanensis</name>
    <dbReference type="NCBI Taxonomy" id="2906497"/>
    <lineage>
        <taxon>Bacteria</taxon>
        <taxon>Bacillati</taxon>
        <taxon>Actinomycetota</taxon>
        <taxon>Actinomycetes</taxon>
        <taxon>Micromonosporales</taxon>
        <taxon>Micromonosporaceae</taxon>
        <taxon>Paractinoplanes</taxon>
    </lineage>
</organism>
<reference evidence="4 5" key="1">
    <citation type="submission" date="2022-06" db="EMBL/GenBank/DDBJ databases">
        <title>Actinoplanes abujensis sp. nov., isolated from Nigerian arid soil.</title>
        <authorList>
            <person name="Ding P."/>
        </authorList>
    </citation>
    <scope>NUCLEOTIDE SEQUENCE [LARGE SCALE GENOMIC DNA]</scope>
    <source>
        <strain evidence="5">TRM88002</strain>
    </source>
</reference>
<feature type="domain" description="GGDEF" evidence="3">
    <location>
        <begin position="422"/>
        <end position="568"/>
    </location>
</feature>
<feature type="transmembrane region" description="Helical" evidence="1">
    <location>
        <begin position="30"/>
        <end position="52"/>
    </location>
</feature>
<dbReference type="PANTHER" id="PTHR33121:SF70">
    <property type="entry name" value="SIGNALING PROTEIN YKOW"/>
    <property type="match status" value="1"/>
</dbReference>
<dbReference type="InterPro" id="IPR029787">
    <property type="entry name" value="Nucleotide_cyclase"/>
</dbReference>
<dbReference type="RefSeq" id="WP_251799798.1">
    <property type="nucleotide sequence ID" value="NZ_JAMQOL010000027.1"/>
</dbReference>
<dbReference type="SMART" id="SM00267">
    <property type="entry name" value="GGDEF"/>
    <property type="match status" value="1"/>
</dbReference>
<keyword evidence="5" id="KW-1185">Reference proteome</keyword>
<dbReference type="SUPFAM" id="SSF55073">
    <property type="entry name" value="Nucleotide cyclase"/>
    <property type="match status" value="1"/>
</dbReference>
<comment type="caution">
    <text evidence="4">The sequence shown here is derived from an EMBL/GenBank/DDBJ whole genome shotgun (WGS) entry which is preliminary data.</text>
</comment>
<keyword evidence="1" id="KW-0472">Membrane</keyword>
<evidence type="ECO:0000256" key="1">
    <source>
        <dbReference type="SAM" id="Phobius"/>
    </source>
</evidence>
<accession>A0ABT0Y1T4</accession>
<feature type="transmembrane region" description="Helical" evidence="1">
    <location>
        <begin position="58"/>
        <end position="77"/>
    </location>
</feature>
<dbReference type="EMBL" id="JAMQOL010000027">
    <property type="protein sequence ID" value="MCM4079986.1"/>
    <property type="molecule type" value="Genomic_DNA"/>
</dbReference>
<dbReference type="Gene3D" id="3.20.20.450">
    <property type="entry name" value="EAL domain"/>
    <property type="match status" value="1"/>
</dbReference>